<feature type="region of interest" description="Disordered" evidence="1">
    <location>
        <begin position="273"/>
        <end position="293"/>
    </location>
</feature>
<feature type="compositionally biased region" description="Basic and acidic residues" evidence="1">
    <location>
        <begin position="273"/>
        <end position="282"/>
    </location>
</feature>
<name>A0A0S4UBU9_RALSL</name>
<feature type="region of interest" description="Disordered" evidence="1">
    <location>
        <begin position="67"/>
        <end position="145"/>
    </location>
</feature>
<dbReference type="AlphaFoldDB" id="A0A0S4UBU9"/>
<feature type="compositionally biased region" description="Low complexity" evidence="1">
    <location>
        <begin position="130"/>
        <end position="144"/>
    </location>
</feature>
<evidence type="ECO:0000313" key="2">
    <source>
        <dbReference type="EMBL" id="CUV19676.1"/>
    </source>
</evidence>
<proteinExistence type="predicted"/>
<gene>
    <name evidence="2" type="ORF">PSS4_v1_1080035</name>
</gene>
<evidence type="ECO:0000256" key="1">
    <source>
        <dbReference type="SAM" id="MobiDB-lite"/>
    </source>
</evidence>
<accession>A0A0S4UBU9</accession>
<protein>
    <submittedName>
        <fullName evidence="2">Type III effector protein</fullName>
    </submittedName>
</protein>
<dbReference type="EMBL" id="LN899821">
    <property type="protein sequence ID" value="CUV19676.1"/>
    <property type="molecule type" value="Genomic_DNA"/>
</dbReference>
<organism evidence="2">
    <name type="scientific">Ralstonia solanacearum</name>
    <name type="common">Pseudomonas solanacearum</name>
    <dbReference type="NCBI Taxonomy" id="305"/>
    <lineage>
        <taxon>Bacteria</taxon>
        <taxon>Pseudomonadati</taxon>
        <taxon>Pseudomonadota</taxon>
        <taxon>Betaproteobacteria</taxon>
        <taxon>Burkholderiales</taxon>
        <taxon>Burkholderiaceae</taxon>
        <taxon>Ralstonia</taxon>
        <taxon>Ralstonia solanacearum species complex</taxon>
    </lineage>
</organism>
<feature type="compositionally biased region" description="Low complexity" evidence="1">
    <location>
        <begin position="13"/>
        <end position="38"/>
    </location>
</feature>
<feature type="region of interest" description="Disordered" evidence="1">
    <location>
        <begin position="167"/>
        <end position="193"/>
    </location>
</feature>
<sequence length="293" mass="30580">MNRVRKSGTTHVAQTPSTPSDPASTPQTSAAQVRPRSASLPLKALKALKSAGQLAIGPMRDALGAAGIAKSSGKSPRQAPAEDYIGSLRSKIRPSPSSLAAKMHEDAPSAQTRAYMSLPSKSALAGPRHAPAADGAESSAAAAARVPKKVKFNDVVLKEEFIDKPRSRKEGEVLGRSSSIRLGSADGGGYVHQRPDKLRAAQNVSGRKILINQQAEALSTMGDAHPGAAAAIKKALAKKQLPSDVLEALEANGMNTRSGRAAVIKRFNEVEKDTAELKRDAAASEPPPQDAPQ</sequence>
<reference evidence="2" key="1">
    <citation type="submission" date="2015-10" db="EMBL/GenBank/DDBJ databases">
        <authorList>
            <person name="Gilbert D.G."/>
        </authorList>
    </citation>
    <scope>NUCLEOTIDE SEQUENCE</scope>
    <source>
        <strain evidence="2">Phyl III-seqv23</strain>
    </source>
</reference>
<feature type="region of interest" description="Disordered" evidence="1">
    <location>
        <begin position="1"/>
        <end position="38"/>
    </location>
</feature>